<dbReference type="EMBL" id="VFQX01000019">
    <property type="protein sequence ID" value="KAF0980375.1"/>
    <property type="molecule type" value="Genomic_DNA"/>
</dbReference>
<feature type="domain" description="F-box" evidence="1">
    <location>
        <begin position="88"/>
        <end position="134"/>
    </location>
</feature>
<dbReference type="SUPFAM" id="SSF81383">
    <property type="entry name" value="F-box domain"/>
    <property type="match status" value="1"/>
</dbReference>
<reference evidence="2 3" key="1">
    <citation type="journal article" date="2019" name="Sci. Rep.">
        <title>Nanopore sequencing improves the draft genome of the human pathogenic amoeba Naegleria fowleri.</title>
        <authorList>
            <person name="Liechti N."/>
            <person name="Schurch N."/>
            <person name="Bruggmann R."/>
            <person name="Wittwer M."/>
        </authorList>
    </citation>
    <scope>NUCLEOTIDE SEQUENCE [LARGE SCALE GENOMIC DNA]</scope>
    <source>
        <strain evidence="2 3">ATCC 30894</strain>
    </source>
</reference>
<dbReference type="InterPro" id="IPR036047">
    <property type="entry name" value="F-box-like_dom_sf"/>
</dbReference>
<dbReference type="VEuPathDB" id="AmoebaDB:NF0020220"/>
<name>A0A6A5C4F2_NAEFO</name>
<dbReference type="AlphaFoldDB" id="A0A6A5C4F2"/>
<dbReference type="SMART" id="SM00256">
    <property type="entry name" value="FBOX"/>
    <property type="match status" value="1"/>
</dbReference>
<accession>A0A6A5C4F2</accession>
<comment type="caution">
    <text evidence="2">The sequence shown here is derived from an EMBL/GenBank/DDBJ whole genome shotgun (WGS) entry which is preliminary data.</text>
</comment>
<dbReference type="Pfam" id="PF12937">
    <property type="entry name" value="F-box-like"/>
    <property type="match status" value="1"/>
</dbReference>
<organism evidence="2 3">
    <name type="scientific">Naegleria fowleri</name>
    <name type="common">Brain eating amoeba</name>
    <dbReference type="NCBI Taxonomy" id="5763"/>
    <lineage>
        <taxon>Eukaryota</taxon>
        <taxon>Discoba</taxon>
        <taxon>Heterolobosea</taxon>
        <taxon>Tetramitia</taxon>
        <taxon>Eutetramitia</taxon>
        <taxon>Vahlkampfiidae</taxon>
        <taxon>Naegleria</taxon>
    </lineage>
</organism>
<dbReference type="PROSITE" id="PS50181">
    <property type="entry name" value="FBOX"/>
    <property type="match status" value="1"/>
</dbReference>
<dbReference type="GeneID" id="68120804"/>
<dbReference type="VEuPathDB" id="AmoebaDB:NfTy_027810"/>
<dbReference type="Gene3D" id="1.20.1280.50">
    <property type="match status" value="1"/>
</dbReference>
<evidence type="ECO:0000313" key="2">
    <source>
        <dbReference type="EMBL" id="KAF0980375.1"/>
    </source>
</evidence>
<evidence type="ECO:0000313" key="3">
    <source>
        <dbReference type="Proteomes" id="UP000444721"/>
    </source>
</evidence>
<dbReference type="VEuPathDB" id="AmoebaDB:FDP41_013589"/>
<sequence>MITTTHNPVVYCCTPSSQFSVDTKTCPSNIDRNNDTDTTLLNSYIDRLHSRRSKSLHLFLRNLSRYSHSHSLETNFQNTPSSYQTFGPSLFELLPDEIIHYIFLFVNNTSLLSVMMTCQRFYEISNAPQFWKEKSQYEGLKKGVWDGQLYSILDGEFCKKYYLNIVALKNSCYQVKYSEDKNIIFLCQDWTNTNMGFASNAAIYIDASAYSEFSTTVNIEQQEENNIDLIKRLKVTLLKCFTMGLKNVSFLVDVCNCEESQIPHIKHVIDILKPLLQMICRRIGFQAQNSDYISIINSKTLEGVIKNNITGETFLNHIIEKYRALYNGGHNLTATILNINSISKRKDTLRVVAQIALVSGRLEENGRFVLHTNSHETSAKIRGQFVKVFPTNDERVPLINDMSISTSPTHFFKVVTVHFDLFTTDLTLPIRAGCTLKDYREHSEHSGQLLSFTAQLIVMGSNSLESGEVVLCSGTSFCFPTRMTLKALLDRRSGMILQENPPFLNKSEAALATFDILEEVDRYTNAAILDAFPSNPTCGRLFFNTIPETIRRSKLPIFVKKLLIQEMQPCAVSVCKSVERENKELSFEIRNYSASEYGIGSLL</sequence>
<dbReference type="Proteomes" id="UP000444721">
    <property type="component" value="Unassembled WGS sequence"/>
</dbReference>
<dbReference type="InterPro" id="IPR001810">
    <property type="entry name" value="F-box_dom"/>
</dbReference>
<proteinExistence type="predicted"/>
<evidence type="ECO:0000259" key="1">
    <source>
        <dbReference type="PROSITE" id="PS50181"/>
    </source>
</evidence>
<keyword evidence="3" id="KW-1185">Reference proteome</keyword>
<protein>
    <recommendedName>
        <fullName evidence="1">F-box domain-containing protein</fullName>
    </recommendedName>
</protein>
<dbReference type="RefSeq" id="XP_044565088.1">
    <property type="nucleotide sequence ID" value="XM_044704235.1"/>
</dbReference>
<dbReference type="OrthoDB" id="10353105at2759"/>
<gene>
    <name evidence="2" type="ORF">FDP41_013589</name>
</gene>